<dbReference type="NCBIfam" id="TIGR01727">
    <property type="entry name" value="oligo_HPY"/>
    <property type="match status" value="1"/>
</dbReference>
<accession>V9W1H2</accession>
<feature type="domain" description="ABC transporter" evidence="7">
    <location>
        <begin position="11"/>
        <end position="267"/>
    </location>
</feature>
<dbReference type="KEGG" id="lmd:METH_22110"/>
<protein>
    <submittedName>
        <fullName evidence="8">ABC transporter ATP-binding protein</fullName>
    </submittedName>
</protein>
<dbReference type="InterPro" id="IPR017871">
    <property type="entry name" value="ABC_transporter-like_CS"/>
</dbReference>
<dbReference type="PANTHER" id="PTHR43776">
    <property type="entry name" value="TRANSPORT ATP-BINDING PROTEIN"/>
    <property type="match status" value="1"/>
</dbReference>
<dbReference type="GO" id="GO:0016887">
    <property type="term" value="F:ATP hydrolysis activity"/>
    <property type="evidence" value="ECO:0007669"/>
    <property type="project" value="InterPro"/>
</dbReference>
<keyword evidence="4" id="KW-0547">Nucleotide-binding</keyword>
<dbReference type="PATRIC" id="fig|999552.6.peg.4370"/>
<comment type="similarity">
    <text evidence="2">Belongs to the ABC transporter superfamily.</text>
</comment>
<dbReference type="Pfam" id="PF00005">
    <property type="entry name" value="ABC_tran"/>
    <property type="match status" value="1"/>
</dbReference>
<geneLocation type="plasmid" evidence="9">
    <name>1</name>
</geneLocation>
<dbReference type="InterPro" id="IPR003593">
    <property type="entry name" value="AAA+_ATPase"/>
</dbReference>
<dbReference type="GO" id="GO:0005886">
    <property type="term" value="C:plasma membrane"/>
    <property type="evidence" value="ECO:0007669"/>
    <property type="project" value="UniProtKB-SubCell"/>
</dbReference>
<evidence type="ECO:0000259" key="7">
    <source>
        <dbReference type="PROSITE" id="PS50893"/>
    </source>
</evidence>
<feature type="region of interest" description="Disordered" evidence="6">
    <location>
        <begin position="339"/>
        <end position="364"/>
    </location>
</feature>
<evidence type="ECO:0000313" key="8">
    <source>
        <dbReference type="EMBL" id="AHD03525.1"/>
    </source>
</evidence>
<dbReference type="Pfam" id="PF08352">
    <property type="entry name" value="oligo_HPY"/>
    <property type="match status" value="1"/>
</dbReference>
<dbReference type="Gene3D" id="3.40.50.300">
    <property type="entry name" value="P-loop containing nucleotide triphosphate hydrolases"/>
    <property type="match status" value="1"/>
</dbReference>
<dbReference type="SMART" id="SM00382">
    <property type="entry name" value="AAA"/>
    <property type="match status" value="1"/>
</dbReference>
<evidence type="ECO:0000256" key="6">
    <source>
        <dbReference type="SAM" id="MobiDB-lite"/>
    </source>
</evidence>
<keyword evidence="5 8" id="KW-0067">ATP-binding</keyword>
<evidence type="ECO:0000256" key="3">
    <source>
        <dbReference type="ARBA" id="ARBA00022448"/>
    </source>
</evidence>
<reference evidence="8 9" key="1">
    <citation type="submission" date="2013-09" db="EMBL/GenBank/DDBJ databases">
        <authorList>
            <consortium name="DOE Joint Genome Institute"/>
            <person name="Klenk H.-P."/>
            <person name="Huntemann M."/>
            <person name="Han J."/>
            <person name="Chen A."/>
            <person name="Kyrpides N."/>
            <person name="Mavromatis K."/>
            <person name="Markowitz V."/>
            <person name="Palaniappan K."/>
            <person name="Ivanova N."/>
            <person name="Schaumberg A."/>
            <person name="Pati A."/>
            <person name="Liolios K."/>
            <person name="Nordberg H.P."/>
            <person name="Cantor M.N."/>
            <person name="Hua S.X."/>
            <person name="Woyke T."/>
        </authorList>
    </citation>
    <scope>NUCLEOTIDE SEQUENCE [LARGE SCALE GENOMIC DNA]</scope>
    <source>
        <strain evidence="8 9">DSM 14336</strain>
        <plasmid evidence="9">1</plasmid>
    </source>
</reference>
<dbReference type="InterPro" id="IPR050319">
    <property type="entry name" value="ABC_transp_ATP-bind"/>
</dbReference>
<comment type="subcellular location">
    <subcellularLocation>
        <location evidence="1">Cell inner membrane</location>
        <topology evidence="1">Peripheral membrane protein</topology>
    </subcellularLocation>
</comment>
<name>V9W1H2_9RHOB</name>
<dbReference type="GO" id="GO:0005524">
    <property type="term" value="F:ATP binding"/>
    <property type="evidence" value="ECO:0007669"/>
    <property type="project" value="UniProtKB-KW"/>
</dbReference>
<evidence type="ECO:0000256" key="5">
    <source>
        <dbReference type="ARBA" id="ARBA00022840"/>
    </source>
</evidence>
<evidence type="ECO:0000313" key="9">
    <source>
        <dbReference type="Proteomes" id="UP000018780"/>
    </source>
</evidence>
<gene>
    <name evidence="8" type="ORF">METH_22110</name>
</gene>
<dbReference type="GO" id="GO:0015833">
    <property type="term" value="P:peptide transport"/>
    <property type="evidence" value="ECO:0007669"/>
    <property type="project" value="InterPro"/>
</dbReference>
<dbReference type="InterPro" id="IPR013563">
    <property type="entry name" value="Oligopep_ABC_C"/>
</dbReference>
<dbReference type="SUPFAM" id="SSF52540">
    <property type="entry name" value="P-loop containing nucleoside triphosphate hydrolases"/>
    <property type="match status" value="1"/>
</dbReference>
<dbReference type="PROSITE" id="PS00211">
    <property type="entry name" value="ABC_TRANSPORTER_1"/>
    <property type="match status" value="1"/>
</dbReference>
<dbReference type="PROSITE" id="PS50893">
    <property type="entry name" value="ABC_TRANSPORTER_2"/>
    <property type="match status" value="1"/>
</dbReference>
<dbReference type="GO" id="GO:0055085">
    <property type="term" value="P:transmembrane transport"/>
    <property type="evidence" value="ECO:0007669"/>
    <property type="project" value="UniProtKB-ARBA"/>
</dbReference>
<dbReference type="FunFam" id="3.40.50.300:FF:000016">
    <property type="entry name" value="Oligopeptide ABC transporter ATP-binding component"/>
    <property type="match status" value="1"/>
</dbReference>
<evidence type="ECO:0000256" key="4">
    <source>
        <dbReference type="ARBA" id="ARBA00022741"/>
    </source>
</evidence>
<dbReference type="Proteomes" id="UP000018780">
    <property type="component" value="Plasmid unnamed"/>
</dbReference>
<keyword evidence="8" id="KW-0614">Plasmid</keyword>
<proteinExistence type="inferred from homology"/>
<evidence type="ECO:0000256" key="1">
    <source>
        <dbReference type="ARBA" id="ARBA00004417"/>
    </source>
</evidence>
<dbReference type="EMBL" id="CP006774">
    <property type="protein sequence ID" value="AHD03525.1"/>
    <property type="molecule type" value="Genomic_DNA"/>
</dbReference>
<keyword evidence="3" id="KW-0813">Transport</keyword>
<evidence type="ECO:0000256" key="2">
    <source>
        <dbReference type="ARBA" id="ARBA00005417"/>
    </source>
</evidence>
<dbReference type="RefSeq" id="WP_024092821.1">
    <property type="nucleotide sequence ID" value="NC_023146.1"/>
</dbReference>
<dbReference type="InterPro" id="IPR003439">
    <property type="entry name" value="ABC_transporter-like_ATP-bd"/>
</dbReference>
<dbReference type="AlphaFoldDB" id="V9W1H2"/>
<dbReference type="InterPro" id="IPR027417">
    <property type="entry name" value="P-loop_NTPase"/>
</dbReference>
<dbReference type="PANTHER" id="PTHR43776:SF7">
    <property type="entry name" value="D,D-DIPEPTIDE TRANSPORT ATP-BINDING PROTEIN DDPF-RELATED"/>
    <property type="match status" value="1"/>
</dbReference>
<keyword evidence="9" id="KW-1185">Reference proteome</keyword>
<dbReference type="HOGENOM" id="CLU_000604_1_23_5"/>
<feature type="compositionally biased region" description="Basic and acidic residues" evidence="6">
    <location>
        <begin position="352"/>
        <end position="364"/>
    </location>
</feature>
<dbReference type="CDD" id="cd03257">
    <property type="entry name" value="ABC_NikE_OppD_transporters"/>
    <property type="match status" value="1"/>
</dbReference>
<organism evidence="8 9">
    <name type="scientific">Leisingera methylohalidivorans DSM 14336</name>
    <dbReference type="NCBI Taxonomy" id="999552"/>
    <lineage>
        <taxon>Bacteria</taxon>
        <taxon>Pseudomonadati</taxon>
        <taxon>Pseudomonadota</taxon>
        <taxon>Alphaproteobacteria</taxon>
        <taxon>Rhodobacterales</taxon>
        <taxon>Roseobacteraceae</taxon>
        <taxon>Leisingera</taxon>
    </lineage>
</organism>
<sequence length="364" mass="39606">MSTATDTQPLVSLKGLSKTFDLSPPFLNRLIERKGKRTLRAVDGLNIDIPRGKTFSLVGESGCGKSTVAKLVVGLHGATSGEIRFDGTDLTALPAAARGEFRRRIQMIFQDPYASLNPRWRVRDIIAEPMRSFGITENRQEERAEVGRLLEMVGLSARDGEKFPHEFSGGQRQRISIARAISSRPEFLVCDEPTSALDVSVQSQVLNLMRDLQDELGLTYLFISHDLAVVDFMSDYVGVMYLGRLVEAGPAEQIFAAPEHPYTQLLMDTVPDISLGRRDRAAAIGEVPNPITPPPGCSFNPRCPLANSRCREESPGLVARNGGTVVACHAVTENRAVEHRAGTGHAAGSGTDKGERLETQKGVA</sequence>